<dbReference type="Proteomes" id="UP000054342">
    <property type="component" value="Unassembled WGS sequence"/>
</dbReference>
<feature type="compositionally biased region" description="Low complexity" evidence="1">
    <location>
        <begin position="14"/>
        <end position="26"/>
    </location>
</feature>
<evidence type="ECO:0000256" key="1">
    <source>
        <dbReference type="SAM" id="MobiDB-lite"/>
    </source>
</evidence>
<feature type="region of interest" description="Disordered" evidence="1">
    <location>
        <begin position="1"/>
        <end position="46"/>
    </location>
</feature>
<sequence>MPRRYLVRSRSAKDSCSSSSTASSRSQESDLSGRSSHTQYTSNTSYSYTKPIVKHHEECEEHEIDDFPTLAAKQDRADPRSSAETYASTIAPEKESESSKGQCLLPLARHICYQPDAMACTPKEFGELFPSTRRILIQHDDTSPDGNLNLRADTEVTVSQGRKVKLTLFHLRMYDLADRQFSLRRYQRQSGRELCSSKRKYLRPAAEAPSTPKKRPLSMAFRKMSFKGLPHKPRPKSGPEVREEDSEDDLDFLATQADVEATVPTDTIRIEFSNYAQVELSRSSRGDGKLYDFEYWGEKYTWRRNVYQDGSESVFSFEMVNLNTGACIAHITPDRLSPKQVRKEAGQGSWIPPCSMRILEKQISSDLGDVLVATGLIVLTDDCIRRHWHETHRP</sequence>
<dbReference type="RefSeq" id="XP_013316649.1">
    <property type="nucleotide sequence ID" value="XM_013461195.1"/>
</dbReference>
<dbReference type="EMBL" id="KN847319">
    <property type="protein sequence ID" value="KIW56065.1"/>
    <property type="molecule type" value="Genomic_DNA"/>
</dbReference>
<keyword evidence="3" id="KW-1185">Reference proteome</keyword>
<feature type="compositionally biased region" description="Low complexity" evidence="1">
    <location>
        <begin position="35"/>
        <end position="46"/>
    </location>
</feature>
<evidence type="ECO:0000313" key="3">
    <source>
        <dbReference type="Proteomes" id="UP000054342"/>
    </source>
</evidence>
<accession>A0A0D2EMZ3</accession>
<evidence type="ECO:0000313" key="2">
    <source>
        <dbReference type="EMBL" id="KIW56065.1"/>
    </source>
</evidence>
<feature type="region of interest" description="Disordered" evidence="1">
    <location>
        <begin position="227"/>
        <end position="248"/>
    </location>
</feature>
<protein>
    <submittedName>
        <fullName evidence="2">Uncharacterized protein</fullName>
    </submittedName>
</protein>
<organism evidence="2 3">
    <name type="scientific">Exophiala xenobiotica</name>
    <dbReference type="NCBI Taxonomy" id="348802"/>
    <lineage>
        <taxon>Eukaryota</taxon>
        <taxon>Fungi</taxon>
        <taxon>Dikarya</taxon>
        <taxon>Ascomycota</taxon>
        <taxon>Pezizomycotina</taxon>
        <taxon>Eurotiomycetes</taxon>
        <taxon>Chaetothyriomycetidae</taxon>
        <taxon>Chaetothyriales</taxon>
        <taxon>Herpotrichiellaceae</taxon>
        <taxon>Exophiala</taxon>
    </lineage>
</organism>
<dbReference type="OrthoDB" id="5317787at2759"/>
<dbReference type="GeneID" id="25326664"/>
<feature type="region of interest" description="Disordered" evidence="1">
    <location>
        <begin position="70"/>
        <end position="94"/>
    </location>
</feature>
<proteinExistence type="predicted"/>
<reference evidence="2 3" key="1">
    <citation type="submission" date="2015-01" db="EMBL/GenBank/DDBJ databases">
        <title>The Genome Sequence of Exophiala xenobiotica CBS118157.</title>
        <authorList>
            <consortium name="The Broad Institute Genomics Platform"/>
            <person name="Cuomo C."/>
            <person name="de Hoog S."/>
            <person name="Gorbushina A."/>
            <person name="Stielow B."/>
            <person name="Teixiera M."/>
            <person name="Abouelleil A."/>
            <person name="Chapman S.B."/>
            <person name="Priest M."/>
            <person name="Young S.K."/>
            <person name="Wortman J."/>
            <person name="Nusbaum C."/>
            <person name="Birren B."/>
        </authorList>
    </citation>
    <scope>NUCLEOTIDE SEQUENCE [LARGE SCALE GENOMIC DNA]</scope>
    <source>
        <strain evidence="2 3">CBS 118157</strain>
    </source>
</reference>
<gene>
    <name evidence="2" type="ORF">PV05_04756</name>
</gene>
<dbReference type="STRING" id="348802.A0A0D2EMZ3"/>
<name>A0A0D2EMZ3_9EURO</name>
<dbReference type="AlphaFoldDB" id="A0A0D2EMZ3"/>
<dbReference type="HOGENOM" id="CLU_033074_1_1_1"/>